<comment type="subcellular location">
    <subcellularLocation>
        <location evidence="1 7">Cell membrane</location>
        <topology evidence="1 7">Multi-pass membrane protein</topology>
    </subcellularLocation>
</comment>
<protein>
    <submittedName>
        <fullName evidence="9">Sugar ABC transporter permease</fullName>
    </submittedName>
</protein>
<feature type="transmembrane region" description="Helical" evidence="7">
    <location>
        <begin position="263"/>
        <end position="283"/>
    </location>
</feature>
<evidence type="ECO:0000256" key="2">
    <source>
        <dbReference type="ARBA" id="ARBA00022448"/>
    </source>
</evidence>
<sequence length="294" mass="33104">MSKQQVSERRFIALSLTPIVILFLVFSVIPIAIGTVLMFFDYSPLSNSIPFAGFKHIQELFSDKMFFKSLGVTFTFVIVAIPANIVVTLLIAMGINKIHDGFWKNSFRTLFFLPAIAPLAGSAVIWTTMFNADSGVVNMAFKLLGLPSVNWLTDPSTALLSVIIMTLWADIGYNIVLFMAGLDSIPESLYEAAELDGASKWHVFWSISLPMLSRTMLFVFIMTSISYFQMFPQFQIMTKGGPLHETYVLALNIYDQAFSFMNMSYASAMAFMMLIIILILTLIQMRIGRSQWEH</sequence>
<dbReference type="OrthoDB" id="9809173at2"/>
<dbReference type="AlphaFoldDB" id="A0A3T1D015"/>
<evidence type="ECO:0000256" key="7">
    <source>
        <dbReference type="RuleBase" id="RU363032"/>
    </source>
</evidence>
<evidence type="ECO:0000259" key="8">
    <source>
        <dbReference type="PROSITE" id="PS50928"/>
    </source>
</evidence>
<proteinExistence type="inferred from homology"/>
<feature type="transmembrane region" description="Helical" evidence="7">
    <location>
        <begin position="12"/>
        <end position="40"/>
    </location>
</feature>
<dbReference type="InterPro" id="IPR051393">
    <property type="entry name" value="ABC_transporter_permease"/>
</dbReference>
<dbReference type="InterPro" id="IPR035906">
    <property type="entry name" value="MetI-like_sf"/>
</dbReference>
<dbReference type="InterPro" id="IPR000515">
    <property type="entry name" value="MetI-like"/>
</dbReference>
<dbReference type="Proteomes" id="UP000289856">
    <property type="component" value="Chromosome"/>
</dbReference>
<keyword evidence="10" id="KW-1185">Reference proteome</keyword>
<feature type="transmembrane region" description="Helical" evidence="7">
    <location>
        <begin position="158"/>
        <end position="182"/>
    </location>
</feature>
<dbReference type="GO" id="GO:0005886">
    <property type="term" value="C:plasma membrane"/>
    <property type="evidence" value="ECO:0007669"/>
    <property type="project" value="UniProtKB-SubCell"/>
</dbReference>
<dbReference type="Pfam" id="PF00528">
    <property type="entry name" value="BPD_transp_1"/>
    <property type="match status" value="1"/>
</dbReference>
<dbReference type="PROSITE" id="PS50928">
    <property type="entry name" value="ABC_TM1"/>
    <property type="match status" value="1"/>
</dbReference>
<feature type="transmembrane region" description="Helical" evidence="7">
    <location>
        <begin position="203"/>
        <end position="228"/>
    </location>
</feature>
<dbReference type="SUPFAM" id="SSF161098">
    <property type="entry name" value="MetI-like"/>
    <property type="match status" value="1"/>
</dbReference>
<keyword evidence="4 7" id="KW-0812">Transmembrane</keyword>
<dbReference type="Gene3D" id="1.10.3720.10">
    <property type="entry name" value="MetI-like"/>
    <property type="match status" value="1"/>
</dbReference>
<accession>A0A3T1D015</accession>
<dbReference type="GO" id="GO:0055085">
    <property type="term" value="P:transmembrane transport"/>
    <property type="evidence" value="ECO:0007669"/>
    <property type="project" value="InterPro"/>
</dbReference>
<feature type="transmembrane region" description="Helical" evidence="7">
    <location>
        <begin position="70"/>
        <end position="95"/>
    </location>
</feature>
<dbReference type="PANTHER" id="PTHR30193">
    <property type="entry name" value="ABC TRANSPORTER PERMEASE PROTEIN"/>
    <property type="match status" value="1"/>
</dbReference>
<reference evidence="9 10" key="1">
    <citation type="submission" date="2019-01" db="EMBL/GenBank/DDBJ databases">
        <title>Complete genome sequence of Cohnella hallensis HS21 isolated from Korean fir (Abies koreana) rhizospheric soil.</title>
        <authorList>
            <person name="Jiang L."/>
            <person name="Kang S.W."/>
            <person name="Kim S."/>
            <person name="Jung J."/>
            <person name="Kim C.Y."/>
            <person name="Kim D.H."/>
            <person name="Kim S.W."/>
            <person name="Lee J."/>
        </authorList>
    </citation>
    <scope>NUCLEOTIDE SEQUENCE [LARGE SCALE GENOMIC DNA]</scope>
    <source>
        <strain evidence="9 10">HS21</strain>
    </source>
</reference>
<feature type="transmembrane region" description="Helical" evidence="7">
    <location>
        <begin position="107"/>
        <end position="129"/>
    </location>
</feature>
<dbReference type="KEGG" id="cohn:KCTCHS21_08170"/>
<evidence type="ECO:0000256" key="3">
    <source>
        <dbReference type="ARBA" id="ARBA00022475"/>
    </source>
</evidence>
<organism evidence="9 10">
    <name type="scientific">Cohnella abietis</name>
    <dbReference type="NCBI Taxonomy" id="2507935"/>
    <lineage>
        <taxon>Bacteria</taxon>
        <taxon>Bacillati</taxon>
        <taxon>Bacillota</taxon>
        <taxon>Bacilli</taxon>
        <taxon>Bacillales</taxon>
        <taxon>Paenibacillaceae</taxon>
        <taxon>Cohnella</taxon>
    </lineage>
</organism>
<keyword evidence="5 7" id="KW-1133">Transmembrane helix</keyword>
<dbReference type="RefSeq" id="WP_130605254.1">
    <property type="nucleotide sequence ID" value="NZ_AP019400.1"/>
</dbReference>
<keyword evidence="2 7" id="KW-0813">Transport</keyword>
<keyword evidence="3" id="KW-1003">Cell membrane</keyword>
<evidence type="ECO:0000313" key="9">
    <source>
        <dbReference type="EMBL" id="BBI31418.1"/>
    </source>
</evidence>
<name>A0A3T1D015_9BACL</name>
<gene>
    <name evidence="9" type="ORF">KCTCHS21_08170</name>
</gene>
<feature type="domain" description="ABC transmembrane type-1" evidence="8">
    <location>
        <begin position="70"/>
        <end position="284"/>
    </location>
</feature>
<comment type="similarity">
    <text evidence="7">Belongs to the binding-protein-dependent transport system permease family.</text>
</comment>
<dbReference type="CDD" id="cd06261">
    <property type="entry name" value="TM_PBP2"/>
    <property type="match status" value="1"/>
</dbReference>
<evidence type="ECO:0000313" key="10">
    <source>
        <dbReference type="Proteomes" id="UP000289856"/>
    </source>
</evidence>
<dbReference type="PANTHER" id="PTHR30193:SF37">
    <property type="entry name" value="INNER MEMBRANE ABC TRANSPORTER PERMEASE PROTEIN YCJO"/>
    <property type="match status" value="1"/>
</dbReference>
<evidence type="ECO:0000256" key="5">
    <source>
        <dbReference type="ARBA" id="ARBA00022989"/>
    </source>
</evidence>
<evidence type="ECO:0000256" key="4">
    <source>
        <dbReference type="ARBA" id="ARBA00022692"/>
    </source>
</evidence>
<evidence type="ECO:0000256" key="1">
    <source>
        <dbReference type="ARBA" id="ARBA00004651"/>
    </source>
</evidence>
<evidence type="ECO:0000256" key="6">
    <source>
        <dbReference type="ARBA" id="ARBA00023136"/>
    </source>
</evidence>
<keyword evidence="6 7" id="KW-0472">Membrane</keyword>
<dbReference type="EMBL" id="AP019400">
    <property type="protein sequence ID" value="BBI31418.1"/>
    <property type="molecule type" value="Genomic_DNA"/>
</dbReference>